<accession>A0AA38IFQ2</accession>
<evidence type="ECO:0000313" key="2">
    <source>
        <dbReference type="Proteomes" id="UP001168821"/>
    </source>
</evidence>
<name>A0AA38IFQ2_9CUCU</name>
<dbReference type="EMBL" id="JALNTZ010000005">
    <property type="protein sequence ID" value="KAJ3653069.1"/>
    <property type="molecule type" value="Genomic_DNA"/>
</dbReference>
<dbReference type="AlphaFoldDB" id="A0AA38IFQ2"/>
<reference evidence="1" key="1">
    <citation type="journal article" date="2023" name="G3 (Bethesda)">
        <title>Whole genome assemblies of Zophobas morio and Tenebrio molitor.</title>
        <authorList>
            <person name="Kaur S."/>
            <person name="Stinson S.A."/>
            <person name="diCenzo G.C."/>
        </authorList>
    </citation>
    <scope>NUCLEOTIDE SEQUENCE</scope>
    <source>
        <strain evidence="1">QUZm001</strain>
    </source>
</reference>
<evidence type="ECO:0000313" key="1">
    <source>
        <dbReference type="EMBL" id="KAJ3653069.1"/>
    </source>
</evidence>
<protein>
    <submittedName>
        <fullName evidence="1">Uncharacterized protein</fullName>
    </submittedName>
</protein>
<sequence>MDSADVIASKKQVKDHKNLCMRSNKKMLSMQEEDESFRRLRNLFLKTEEMKEVSAAKNKEMESQFKELQERLANSSGFLNQIKSSIENIKFSYQKDIMDLEKVTGENREEIDRQIEELKMNIGKLQSRPKEEKPKPQTYQEALTEVLTSLQNIAQEKYSSRNVE</sequence>
<organism evidence="1 2">
    <name type="scientific">Zophobas morio</name>
    <dbReference type="NCBI Taxonomy" id="2755281"/>
    <lineage>
        <taxon>Eukaryota</taxon>
        <taxon>Metazoa</taxon>
        <taxon>Ecdysozoa</taxon>
        <taxon>Arthropoda</taxon>
        <taxon>Hexapoda</taxon>
        <taxon>Insecta</taxon>
        <taxon>Pterygota</taxon>
        <taxon>Neoptera</taxon>
        <taxon>Endopterygota</taxon>
        <taxon>Coleoptera</taxon>
        <taxon>Polyphaga</taxon>
        <taxon>Cucujiformia</taxon>
        <taxon>Tenebrionidae</taxon>
        <taxon>Zophobas</taxon>
    </lineage>
</organism>
<keyword evidence="2" id="KW-1185">Reference proteome</keyword>
<dbReference type="Proteomes" id="UP001168821">
    <property type="component" value="Unassembled WGS sequence"/>
</dbReference>
<comment type="caution">
    <text evidence="1">The sequence shown here is derived from an EMBL/GenBank/DDBJ whole genome shotgun (WGS) entry which is preliminary data.</text>
</comment>
<proteinExistence type="predicted"/>
<gene>
    <name evidence="1" type="ORF">Zmor_018986</name>
</gene>